<dbReference type="Pfam" id="PF13460">
    <property type="entry name" value="NAD_binding_10"/>
    <property type="match status" value="1"/>
</dbReference>
<organism evidence="2 3">
    <name type="scientific">Psychromicrobium silvestre</name>
    <dbReference type="NCBI Taxonomy" id="1645614"/>
    <lineage>
        <taxon>Bacteria</taxon>
        <taxon>Bacillati</taxon>
        <taxon>Actinomycetota</taxon>
        <taxon>Actinomycetes</taxon>
        <taxon>Micrococcales</taxon>
        <taxon>Micrococcaceae</taxon>
        <taxon>Psychromicrobium</taxon>
    </lineage>
</organism>
<reference evidence="2 3" key="1">
    <citation type="submission" date="2020-07" db="EMBL/GenBank/DDBJ databases">
        <title>Sequencing the genomes of 1000 actinobacteria strains.</title>
        <authorList>
            <person name="Klenk H.-P."/>
        </authorList>
    </citation>
    <scope>NUCLEOTIDE SEQUENCE [LARGE SCALE GENOMIC DNA]</scope>
    <source>
        <strain evidence="2 3">DSM 102047</strain>
    </source>
</reference>
<dbReference type="EMBL" id="JACBYQ010000001">
    <property type="protein sequence ID" value="NYE95173.1"/>
    <property type="molecule type" value="Genomic_DNA"/>
</dbReference>
<accession>A0A7Y9LT99</accession>
<dbReference type="Gene3D" id="3.40.50.720">
    <property type="entry name" value="NAD(P)-binding Rossmann-like Domain"/>
    <property type="match status" value="1"/>
</dbReference>
<sequence length="280" mass="28477">MPLLIAVAGGTGTAGRAVVAEALSRGHQVRVISRHLPGQTVDGVSYAVADAATGVGLAEAVSGVDVVVDTMDAKFGKALKTLPAASERLREAAHDAGVQRTVLLSILNCEQSDYGYYRAQAARAAMYLHPAWSGSVVYATQFHQLIASILGAVPGLIPVFPGVSFQPISVQAVATALVDAASVDAVSVDAASADAASADAASADAASVDAAETGARLTRIAGPEVLEMSELTQLWKAAGHRGARVRVPLPGAFGDFLRAGKNLAPDAAVPGPSFAEWLAS</sequence>
<dbReference type="GO" id="GO:0044877">
    <property type="term" value="F:protein-containing complex binding"/>
    <property type="evidence" value="ECO:0007669"/>
    <property type="project" value="TreeGrafter"/>
</dbReference>
<dbReference type="InterPro" id="IPR036291">
    <property type="entry name" value="NAD(P)-bd_dom_sf"/>
</dbReference>
<comment type="caution">
    <text evidence="2">The sequence shown here is derived from an EMBL/GenBank/DDBJ whole genome shotgun (WGS) entry which is preliminary data.</text>
</comment>
<evidence type="ECO:0000313" key="3">
    <source>
        <dbReference type="Proteomes" id="UP000521748"/>
    </source>
</evidence>
<dbReference type="InterPro" id="IPR016040">
    <property type="entry name" value="NAD(P)-bd_dom"/>
</dbReference>
<feature type="domain" description="NAD(P)-binding" evidence="1">
    <location>
        <begin position="9"/>
        <end position="113"/>
    </location>
</feature>
<gene>
    <name evidence="2" type="ORF">FHU41_001394</name>
</gene>
<keyword evidence="3" id="KW-1185">Reference proteome</keyword>
<dbReference type="PANTHER" id="PTHR12126:SF11">
    <property type="entry name" value="NADH DEHYDROGENASE [UBIQUINONE] 1 ALPHA SUBCOMPLEX SUBUNIT 9, MITOCHONDRIAL"/>
    <property type="match status" value="1"/>
</dbReference>
<proteinExistence type="predicted"/>
<evidence type="ECO:0000313" key="2">
    <source>
        <dbReference type="EMBL" id="NYE95173.1"/>
    </source>
</evidence>
<dbReference type="AlphaFoldDB" id="A0A7Y9LT99"/>
<dbReference type="RefSeq" id="WP_179388851.1">
    <property type="nucleotide sequence ID" value="NZ_JACBYQ010000001.1"/>
</dbReference>
<protein>
    <submittedName>
        <fullName evidence="2">Uncharacterized protein YbjT (DUF2867 family)</fullName>
    </submittedName>
</protein>
<name>A0A7Y9LT99_9MICC</name>
<evidence type="ECO:0000259" key="1">
    <source>
        <dbReference type="Pfam" id="PF13460"/>
    </source>
</evidence>
<dbReference type="Proteomes" id="UP000521748">
    <property type="component" value="Unassembled WGS sequence"/>
</dbReference>
<dbReference type="InterPro" id="IPR051207">
    <property type="entry name" value="ComplexI_NDUFA9_subunit"/>
</dbReference>
<dbReference type="SUPFAM" id="SSF51735">
    <property type="entry name" value="NAD(P)-binding Rossmann-fold domains"/>
    <property type="match status" value="1"/>
</dbReference>
<dbReference type="PANTHER" id="PTHR12126">
    <property type="entry name" value="NADH-UBIQUINONE OXIDOREDUCTASE 39 KDA SUBUNIT-RELATED"/>
    <property type="match status" value="1"/>
</dbReference>